<dbReference type="AlphaFoldDB" id="A0A7C8IUE3"/>
<dbReference type="Gene3D" id="3.40.50.720">
    <property type="entry name" value="NAD(P)-binding Rossmann-like Domain"/>
    <property type="match status" value="1"/>
</dbReference>
<evidence type="ECO:0000259" key="3">
    <source>
        <dbReference type="Pfam" id="PF08240"/>
    </source>
</evidence>
<evidence type="ECO:0000259" key="4">
    <source>
        <dbReference type="Pfam" id="PF13649"/>
    </source>
</evidence>
<feature type="domain" description="Methyltransferase" evidence="4">
    <location>
        <begin position="452"/>
        <end position="547"/>
    </location>
</feature>
<dbReference type="InterPro" id="IPR011032">
    <property type="entry name" value="GroES-like_sf"/>
</dbReference>
<protein>
    <submittedName>
        <fullName evidence="5">Uncharacterized protein</fullName>
    </submittedName>
</protein>
<reference evidence="5 6" key="1">
    <citation type="submission" date="2019-12" db="EMBL/GenBank/DDBJ databases">
        <title>Draft genome sequence of the ascomycete Xylaria multiplex DSM 110363.</title>
        <authorList>
            <person name="Buettner E."/>
            <person name="Kellner H."/>
        </authorList>
    </citation>
    <scope>NUCLEOTIDE SEQUENCE [LARGE SCALE GENOMIC DNA]</scope>
    <source>
        <strain evidence="5 6">DSM 110363</strain>
    </source>
</reference>
<dbReference type="InterPro" id="IPR052585">
    <property type="entry name" value="Lipid_raft_assoc_Zn_ADH"/>
</dbReference>
<dbReference type="InterPro" id="IPR013154">
    <property type="entry name" value="ADH-like_N"/>
</dbReference>
<dbReference type="InterPro" id="IPR047122">
    <property type="entry name" value="Trans-enoyl_RdTase-like"/>
</dbReference>
<dbReference type="Proteomes" id="UP000481858">
    <property type="component" value="Unassembled WGS sequence"/>
</dbReference>
<evidence type="ECO:0000313" key="5">
    <source>
        <dbReference type="EMBL" id="KAF2972566.1"/>
    </source>
</evidence>
<comment type="caution">
    <text evidence="5">The sequence shown here is derived from an EMBL/GenBank/DDBJ whole genome shotgun (WGS) entry which is preliminary data.</text>
</comment>
<dbReference type="CDD" id="cd08249">
    <property type="entry name" value="enoyl_reductase_like"/>
    <property type="match status" value="1"/>
</dbReference>
<dbReference type="PANTHER" id="PTHR43482:SF2">
    <property type="entry name" value="ZINC-BINDING DEHYDROGENASE FAMILY, PUTATIVE (AFU_ORTHOLOGUE AFUA_3G15030)-RELATED"/>
    <property type="match status" value="1"/>
</dbReference>
<dbReference type="SUPFAM" id="SSF51735">
    <property type="entry name" value="NAD(P)-binding Rossmann-fold domains"/>
    <property type="match status" value="1"/>
</dbReference>
<dbReference type="Pfam" id="PF13649">
    <property type="entry name" value="Methyltransf_25"/>
    <property type="match status" value="1"/>
</dbReference>
<sequence length="680" mass="74666">MNGPRASQTVLLLHAPKQPYQVSEDYATPRIDNGSELLVRTQVIGLNPIDWKAPDFGFGIPVLPYIAGRELVGQVVRTSGSTTRFQEGDQVIVISTDYRDPRKAAFQEYVVASDFNVVRLPPTVNPHAGASLGVAFVAAALSLGVCMGLSFQNIADGPDLLKLVRKLDRNLLSEDIQSDCFDALDITQRAGPGDWIAIWGGSSTTASIASQLARLAGLHVLLIANQAKHGMRLAKDSALRPDLLVDSHDQERAVDIIQGSLGGKLRFGLDTQGRDSAEALGRSMRAREAVIGSIPTPPRTPTTTHLVGLAALPNVPAAGGLIYHRVPIKLFHEVPQVGSAITLWLETLLEKSLIALPDVLAVEEGFSGVNRGLDRMRRGEISGGRAVVDCLGAYIIAMAETLSSPSPYIFGRDHKSSIRLNYQHTLIKTLCNGQLLHPAVHQNIASCSSIRVADVATGTALWLIELSDLLPKHSQLHGFDISSDQYPLKEWLPKNVSLHEHDAFKPFAPEFLGSFDVVNLRFFITLLNEENIRPLLGNLKTLLKPGGFLQWLDFDPRSARAITIRPGLHMPRTESVVSIMREAQPDVDSWLRHHSDLFEAAGLHPIADERVKLRNHLRPIWNHCHIMGMEELSRHMSRNTEGGSDMPSPLLQQIKDLEAEFAQGTSIDAEWFMMIGQTQQ</sequence>
<dbReference type="InterPro" id="IPR041698">
    <property type="entry name" value="Methyltransf_25"/>
</dbReference>
<evidence type="ECO:0000313" key="6">
    <source>
        <dbReference type="Proteomes" id="UP000481858"/>
    </source>
</evidence>
<dbReference type="Gene3D" id="3.40.50.150">
    <property type="entry name" value="Vaccinia Virus protein VP39"/>
    <property type="match status" value="1"/>
</dbReference>
<dbReference type="InParanoid" id="A0A7C8IUE3"/>
<dbReference type="Gene3D" id="3.90.180.10">
    <property type="entry name" value="Medium-chain alcohol dehydrogenases, catalytic domain"/>
    <property type="match status" value="1"/>
</dbReference>
<comment type="similarity">
    <text evidence="1">Belongs to the zinc-containing alcohol dehydrogenase family.</text>
</comment>
<dbReference type="PANTHER" id="PTHR43482">
    <property type="entry name" value="PROTEIN AST1-RELATED"/>
    <property type="match status" value="1"/>
</dbReference>
<proteinExistence type="inferred from homology"/>
<dbReference type="OrthoDB" id="201656at2759"/>
<accession>A0A7C8IUE3</accession>
<organism evidence="5 6">
    <name type="scientific">Xylaria multiplex</name>
    <dbReference type="NCBI Taxonomy" id="323545"/>
    <lineage>
        <taxon>Eukaryota</taxon>
        <taxon>Fungi</taxon>
        <taxon>Dikarya</taxon>
        <taxon>Ascomycota</taxon>
        <taxon>Pezizomycotina</taxon>
        <taxon>Sordariomycetes</taxon>
        <taxon>Xylariomycetidae</taxon>
        <taxon>Xylariales</taxon>
        <taxon>Xylariaceae</taxon>
        <taxon>Xylaria</taxon>
    </lineage>
</organism>
<feature type="domain" description="Alcohol dehydrogenase-like N-terminal" evidence="3">
    <location>
        <begin position="35"/>
        <end position="121"/>
    </location>
</feature>
<dbReference type="InterPro" id="IPR036291">
    <property type="entry name" value="NAD(P)-bd_dom_sf"/>
</dbReference>
<evidence type="ECO:0000256" key="2">
    <source>
        <dbReference type="ARBA" id="ARBA00023002"/>
    </source>
</evidence>
<dbReference type="GO" id="GO:0016651">
    <property type="term" value="F:oxidoreductase activity, acting on NAD(P)H"/>
    <property type="evidence" value="ECO:0007669"/>
    <property type="project" value="InterPro"/>
</dbReference>
<evidence type="ECO:0000256" key="1">
    <source>
        <dbReference type="ARBA" id="ARBA00008072"/>
    </source>
</evidence>
<gene>
    <name evidence="5" type="ORF">GQX73_g869</name>
</gene>
<dbReference type="SUPFAM" id="SSF53335">
    <property type="entry name" value="S-adenosyl-L-methionine-dependent methyltransferases"/>
    <property type="match status" value="1"/>
</dbReference>
<dbReference type="Pfam" id="PF08240">
    <property type="entry name" value="ADH_N"/>
    <property type="match status" value="1"/>
</dbReference>
<name>A0A7C8IUE3_9PEZI</name>
<dbReference type="CDD" id="cd02440">
    <property type="entry name" value="AdoMet_MTases"/>
    <property type="match status" value="1"/>
</dbReference>
<keyword evidence="6" id="KW-1185">Reference proteome</keyword>
<keyword evidence="2" id="KW-0560">Oxidoreductase</keyword>
<dbReference type="EMBL" id="WUBL01000005">
    <property type="protein sequence ID" value="KAF2972566.1"/>
    <property type="molecule type" value="Genomic_DNA"/>
</dbReference>
<dbReference type="SUPFAM" id="SSF50129">
    <property type="entry name" value="GroES-like"/>
    <property type="match status" value="1"/>
</dbReference>
<dbReference type="InterPro" id="IPR029063">
    <property type="entry name" value="SAM-dependent_MTases_sf"/>
</dbReference>